<feature type="domain" description="Penicillin-binding protein transpeptidase" evidence="1">
    <location>
        <begin position="156"/>
        <end position="475"/>
    </location>
</feature>
<feature type="domain" description="Penicillin binding protein A dimerisation" evidence="2">
    <location>
        <begin position="52"/>
        <end position="134"/>
    </location>
</feature>
<keyword evidence="3" id="KW-0808">Transferase</keyword>
<dbReference type="AlphaFoldDB" id="A0A4Y8WVC5"/>
<dbReference type="Proteomes" id="UP000560081">
    <property type="component" value="Unassembled WGS sequence"/>
</dbReference>
<dbReference type="EMBL" id="JACHMC010000001">
    <property type="protein sequence ID" value="MBB4883770.1"/>
    <property type="molecule type" value="Genomic_DNA"/>
</dbReference>
<reference evidence="3 4" key="1">
    <citation type="submission" date="2020-08" db="EMBL/GenBank/DDBJ databases">
        <title>Sequencing the genomes of 1000 actinobacteria strains.</title>
        <authorList>
            <person name="Klenk H.-P."/>
        </authorList>
    </citation>
    <scope>NUCLEOTIDE SEQUENCE [LARGE SCALE GENOMIC DNA]</scope>
    <source>
        <strain evidence="3 4">DSM 19079</strain>
    </source>
</reference>
<dbReference type="InterPro" id="IPR012338">
    <property type="entry name" value="Beta-lactam/transpept-like"/>
</dbReference>
<keyword evidence="3" id="KW-0328">Glycosyltransferase</keyword>
<dbReference type="PANTHER" id="PTHR30627">
    <property type="entry name" value="PEPTIDOGLYCAN D,D-TRANSPEPTIDASE"/>
    <property type="match status" value="1"/>
</dbReference>
<dbReference type="InterPro" id="IPR001460">
    <property type="entry name" value="PCN-bd_Tpept"/>
</dbReference>
<dbReference type="PANTHER" id="PTHR30627:SF24">
    <property type="entry name" value="PENICILLIN-BINDING PROTEIN 4B"/>
    <property type="match status" value="1"/>
</dbReference>
<dbReference type="Gene3D" id="3.40.710.10">
    <property type="entry name" value="DD-peptidase/beta-lactamase superfamily"/>
    <property type="match status" value="1"/>
</dbReference>
<dbReference type="GO" id="GO:0005886">
    <property type="term" value="C:plasma membrane"/>
    <property type="evidence" value="ECO:0007669"/>
    <property type="project" value="TreeGrafter"/>
</dbReference>
<sequence>MNEAIRRTWLVMVGMFLVLAVAASVIQVVAAEPLKDHRLNSRQIVLEFGAPRGPILVDGEPIAESVESGDAYNYQRIYQDSRMWAPLTGFYSLVYTTDGLEEAMDDRLAGTSSSQFLDRALQIVTGATPEGDQVELTLDRDLQRLAYDSIPDGTKGSVVVTEPSTGRILAMASKPSFDANALSSHSRTDSVQAMNAYTAVPGLDVRRNRPAEQRVSPGSTFKLVDLVAMLESGDYAPDQTLEVPARWTLPGTPAQMSNFAGGPCNDVGSATLTWIVAHSCNTPFAQAAVELGQDRIRETAERFGFNDSGEIPLPVTESVFPEDLDDAALAQSAIGQRDVQATALQMTMVSMGIANGGVVMEPEMVETVRRPDLTVVSEFAPRERGRAMDADVAEQIARMMEATVQEGTASAARSDVVRIAAKTGTAEKDGSENVNTWVTGFAPVEDPQVAVTVVYEDQNEDSAHSTAVESMQSIMEAVVVE</sequence>
<dbReference type="GO" id="GO:0008658">
    <property type="term" value="F:penicillin binding"/>
    <property type="evidence" value="ECO:0007669"/>
    <property type="project" value="InterPro"/>
</dbReference>
<evidence type="ECO:0000313" key="4">
    <source>
        <dbReference type="Proteomes" id="UP000560081"/>
    </source>
</evidence>
<dbReference type="EC" id="2.4.1.129" evidence="3"/>
<gene>
    <name evidence="3" type="ORF">BJ976_002121</name>
</gene>
<dbReference type="RefSeq" id="WP_135030814.1">
    <property type="nucleotide sequence ID" value="NZ_BMLA01000004.1"/>
</dbReference>
<protein>
    <submittedName>
        <fullName evidence="3">Peptidoglycan glycosyltransferase</fullName>
        <ecNumber evidence="3">2.4.1.129</ecNumber>
    </submittedName>
</protein>
<name>A0A4Y8WVC5_9MICC</name>
<keyword evidence="4" id="KW-1185">Reference proteome</keyword>
<dbReference type="Pfam" id="PF21922">
    <property type="entry name" value="PBP_dimer_2"/>
    <property type="match status" value="1"/>
</dbReference>
<dbReference type="SUPFAM" id="SSF56601">
    <property type="entry name" value="beta-lactamase/transpeptidase-like"/>
    <property type="match status" value="1"/>
</dbReference>
<evidence type="ECO:0000259" key="2">
    <source>
        <dbReference type="Pfam" id="PF21922"/>
    </source>
</evidence>
<comment type="caution">
    <text evidence="3">The sequence shown here is derived from an EMBL/GenBank/DDBJ whole genome shotgun (WGS) entry which is preliminary data.</text>
</comment>
<proteinExistence type="predicted"/>
<dbReference type="Gene3D" id="3.90.1310.10">
    <property type="entry name" value="Penicillin-binding protein 2a (Domain 2)"/>
    <property type="match status" value="1"/>
</dbReference>
<dbReference type="GO" id="GO:0071555">
    <property type="term" value="P:cell wall organization"/>
    <property type="evidence" value="ECO:0007669"/>
    <property type="project" value="TreeGrafter"/>
</dbReference>
<accession>A0A4Y8WVC5</accession>
<evidence type="ECO:0000313" key="3">
    <source>
        <dbReference type="EMBL" id="MBB4883770.1"/>
    </source>
</evidence>
<organism evidence="3 4">
    <name type="scientific">Micrococcus flavus</name>
    <dbReference type="NCBI Taxonomy" id="384602"/>
    <lineage>
        <taxon>Bacteria</taxon>
        <taxon>Bacillati</taxon>
        <taxon>Actinomycetota</taxon>
        <taxon>Actinomycetes</taxon>
        <taxon>Micrococcales</taxon>
        <taxon>Micrococcaceae</taxon>
        <taxon>Micrococcus</taxon>
    </lineage>
</organism>
<dbReference type="GO" id="GO:0071972">
    <property type="term" value="F:peptidoglycan L,D-transpeptidase activity"/>
    <property type="evidence" value="ECO:0007669"/>
    <property type="project" value="TreeGrafter"/>
</dbReference>
<dbReference type="OrthoDB" id="9766847at2"/>
<dbReference type="InterPro" id="IPR050515">
    <property type="entry name" value="Beta-lactam/transpept"/>
</dbReference>
<dbReference type="GO" id="GO:0016757">
    <property type="term" value="F:glycosyltransferase activity"/>
    <property type="evidence" value="ECO:0007669"/>
    <property type="project" value="UniProtKB-KW"/>
</dbReference>
<evidence type="ECO:0000259" key="1">
    <source>
        <dbReference type="Pfam" id="PF00905"/>
    </source>
</evidence>
<dbReference type="Pfam" id="PF00905">
    <property type="entry name" value="Transpeptidase"/>
    <property type="match status" value="1"/>
</dbReference>
<dbReference type="InterPro" id="IPR054120">
    <property type="entry name" value="PBPA_dimer"/>
</dbReference>